<dbReference type="AlphaFoldDB" id="A0A9X2JER2"/>
<accession>A0A9X2JER2</accession>
<feature type="signal peptide" evidence="2">
    <location>
        <begin position="1"/>
        <end position="25"/>
    </location>
</feature>
<keyword evidence="2" id="KW-0732">Signal</keyword>
<protein>
    <recommendedName>
        <fullName evidence="5">PEP-CTERM protein-sorting domain-containing protein</fullName>
    </recommendedName>
</protein>
<dbReference type="InterPro" id="IPR018247">
    <property type="entry name" value="EF_Hand_1_Ca_BS"/>
</dbReference>
<dbReference type="Gene3D" id="1.10.1330.10">
    <property type="entry name" value="Dockerin domain"/>
    <property type="match status" value="1"/>
</dbReference>
<feature type="compositionally biased region" description="Low complexity" evidence="1">
    <location>
        <begin position="413"/>
        <end position="432"/>
    </location>
</feature>
<feature type="region of interest" description="Disordered" evidence="1">
    <location>
        <begin position="400"/>
        <end position="432"/>
    </location>
</feature>
<dbReference type="GO" id="GO:0000272">
    <property type="term" value="P:polysaccharide catabolic process"/>
    <property type="evidence" value="ECO:0007669"/>
    <property type="project" value="InterPro"/>
</dbReference>
<organism evidence="3 4">
    <name type="scientific">Aeoliella straminimaris</name>
    <dbReference type="NCBI Taxonomy" id="2954799"/>
    <lineage>
        <taxon>Bacteria</taxon>
        <taxon>Pseudomonadati</taxon>
        <taxon>Planctomycetota</taxon>
        <taxon>Planctomycetia</taxon>
        <taxon>Pirellulales</taxon>
        <taxon>Lacipirellulaceae</taxon>
        <taxon>Aeoliella</taxon>
    </lineage>
</organism>
<keyword evidence="4" id="KW-1185">Reference proteome</keyword>
<evidence type="ECO:0000256" key="1">
    <source>
        <dbReference type="SAM" id="MobiDB-lite"/>
    </source>
</evidence>
<dbReference type="SUPFAM" id="SSF49785">
    <property type="entry name" value="Galactose-binding domain-like"/>
    <property type="match status" value="1"/>
</dbReference>
<dbReference type="Proteomes" id="UP001155241">
    <property type="component" value="Unassembled WGS sequence"/>
</dbReference>
<evidence type="ECO:0000313" key="3">
    <source>
        <dbReference type="EMBL" id="MCO6043270.1"/>
    </source>
</evidence>
<dbReference type="Gene3D" id="2.60.120.260">
    <property type="entry name" value="Galactose-binding domain-like"/>
    <property type="match status" value="2"/>
</dbReference>
<gene>
    <name evidence="3" type="ORF">NG895_05070</name>
</gene>
<proteinExistence type="predicted"/>
<dbReference type="InterPro" id="IPR036439">
    <property type="entry name" value="Dockerin_dom_sf"/>
</dbReference>
<dbReference type="EMBL" id="JAMXLR010000020">
    <property type="protein sequence ID" value="MCO6043270.1"/>
    <property type="molecule type" value="Genomic_DNA"/>
</dbReference>
<sequence>MLARNTIGLASLAVVLALFGGKAQAADILGIGDTIIAIDADVATNSASPAGEQAPLAIDNDTATKYLNFATTRSGFIITPSGSGAVQSFIMTTGNDAPGRDPSSYEFYGTNDIITSEANLNGREEDWTLISMGDITLPGDPAIGDDQRNVAGDPVGFVNGTDYTSYKMIFPTTKTANTIMQFSEIEFLTSMDGSGTDISMPGDFIIPIQDVDFTPQSNYPAGENPRLIYDNNVNTKYLNGGGVNSGFIVTPLVGQTVVNGFQITTANDEEIRDPAAYEIYGTNDPIESTDNSYGRDEDWTLIQSGTVTLPTERLTAGGVVAINGNSSAYSSYKVVFPELKDNNTIMQIAEFELFTPTQATLTVDRQTGSVILAATENITFDSLEILSVLTNALDASEWNSLTDGSPNSDPNDTWSTSSSTSESLAEMDAAGGADDGFSLTTGSSMNLGNIWRAVPTEYEDIRAVLTNDGGLALGVDIQFVGTEIVEGDYDGNGSVGPEDWPLFRDVLGRNYEGQTAGAAYLGGDLDGDFDSDIDDFNRFIDLYFAAGNSALNFNAVPEPSSVAIALGALVAVVGLRRANWRGIAMLLLAFTFVGAATQVNAQTFTLDNTIVPTVTIPDGQENENVDSGPENFFDDVVLDDPLDNDLFVADYNGEGVVSAQYAGLGAAPKVVFMDYGASINPNWFSYAQRSGADPTADRVGSFEFWFSNSDFGGVLPGGDPDAVLNIDPDDERLRDSILRPYPLGSDSLSGRYVAMRLTVSDLSANQPVNNIGGHEFRFLDGPSDVVLTVNRNTGELTLSNNGSNAQAIEMQAYQIESEAEAFIPGSFNGLAGDVTGFTQGNGLSDGWETTGNSPARLIEANFFAADDLPTGISNVSLGTALATGVPAEDISFTWTNSFGDVFDGRVEYVGDITQQPGDYNGDGTVDIADYTTWRNNLGSTTANLNGDLTPSGVTAADYQVWKDNFGETLPGALAGVASSVPEPTAWISMLTVAGLMLNTLRRGNKKHTID</sequence>
<reference evidence="3" key="1">
    <citation type="submission" date="2022-06" db="EMBL/GenBank/DDBJ databases">
        <title>Aeoliella straminimaris, a novel planctomycete from sediments.</title>
        <authorList>
            <person name="Vitorino I.R."/>
            <person name="Lage O.M."/>
        </authorList>
    </citation>
    <scope>NUCLEOTIDE SEQUENCE</scope>
    <source>
        <strain evidence="3">ICT_H6.2</strain>
    </source>
</reference>
<evidence type="ECO:0000313" key="4">
    <source>
        <dbReference type="Proteomes" id="UP001155241"/>
    </source>
</evidence>
<dbReference type="InterPro" id="IPR008979">
    <property type="entry name" value="Galactose-bd-like_sf"/>
</dbReference>
<feature type="chain" id="PRO_5040825718" description="PEP-CTERM protein-sorting domain-containing protein" evidence="2">
    <location>
        <begin position="26"/>
        <end position="1010"/>
    </location>
</feature>
<dbReference type="RefSeq" id="WP_252851372.1">
    <property type="nucleotide sequence ID" value="NZ_JAMXLR010000020.1"/>
</dbReference>
<evidence type="ECO:0008006" key="5">
    <source>
        <dbReference type="Google" id="ProtNLM"/>
    </source>
</evidence>
<feature type="compositionally biased region" description="Polar residues" evidence="1">
    <location>
        <begin position="400"/>
        <end position="412"/>
    </location>
</feature>
<comment type="caution">
    <text evidence="3">The sequence shown here is derived from an EMBL/GenBank/DDBJ whole genome shotgun (WGS) entry which is preliminary data.</text>
</comment>
<dbReference type="PROSITE" id="PS00018">
    <property type="entry name" value="EF_HAND_1"/>
    <property type="match status" value="1"/>
</dbReference>
<evidence type="ECO:0000256" key="2">
    <source>
        <dbReference type="SAM" id="SignalP"/>
    </source>
</evidence>
<name>A0A9X2JER2_9BACT</name>